<proteinExistence type="predicted"/>
<dbReference type="Proteomes" id="UP000499080">
    <property type="component" value="Unassembled WGS sequence"/>
</dbReference>
<organism evidence="1 2">
    <name type="scientific">Araneus ventricosus</name>
    <name type="common">Orbweaver spider</name>
    <name type="synonym">Epeira ventricosa</name>
    <dbReference type="NCBI Taxonomy" id="182803"/>
    <lineage>
        <taxon>Eukaryota</taxon>
        <taxon>Metazoa</taxon>
        <taxon>Ecdysozoa</taxon>
        <taxon>Arthropoda</taxon>
        <taxon>Chelicerata</taxon>
        <taxon>Arachnida</taxon>
        <taxon>Araneae</taxon>
        <taxon>Araneomorphae</taxon>
        <taxon>Entelegynae</taxon>
        <taxon>Araneoidea</taxon>
        <taxon>Araneidae</taxon>
        <taxon>Araneus</taxon>
    </lineage>
</organism>
<protein>
    <submittedName>
        <fullName evidence="1">Uncharacterized protein</fullName>
    </submittedName>
</protein>
<accession>A0A4Y2ESD0</accession>
<sequence>MHECVLRKEFNWVISLNFRRSSEYSELPTMVFTTGISLTVDLPLAVKFAKGSITQHFFRSINKPKCCRKSAPLIGFVTSATIIGHCKVRLNPKSSDSNLVPNVAILVPLAAYKTKSLFLISLVKDDLG</sequence>
<evidence type="ECO:0000313" key="1">
    <source>
        <dbReference type="EMBL" id="GBM31068.1"/>
    </source>
</evidence>
<evidence type="ECO:0000313" key="2">
    <source>
        <dbReference type="Proteomes" id="UP000499080"/>
    </source>
</evidence>
<comment type="caution">
    <text evidence="1">The sequence shown here is derived from an EMBL/GenBank/DDBJ whole genome shotgun (WGS) entry which is preliminary data.</text>
</comment>
<name>A0A4Y2ESD0_ARAVE</name>
<gene>
    <name evidence="1" type="ORF">AVEN_46500_1</name>
</gene>
<dbReference type="EMBL" id="BGPR01000674">
    <property type="protein sequence ID" value="GBM31068.1"/>
    <property type="molecule type" value="Genomic_DNA"/>
</dbReference>
<reference evidence="1 2" key="1">
    <citation type="journal article" date="2019" name="Sci. Rep.">
        <title>Orb-weaving spider Araneus ventricosus genome elucidates the spidroin gene catalogue.</title>
        <authorList>
            <person name="Kono N."/>
            <person name="Nakamura H."/>
            <person name="Ohtoshi R."/>
            <person name="Moran D.A.P."/>
            <person name="Shinohara A."/>
            <person name="Yoshida Y."/>
            <person name="Fujiwara M."/>
            <person name="Mori M."/>
            <person name="Tomita M."/>
            <person name="Arakawa K."/>
        </authorList>
    </citation>
    <scope>NUCLEOTIDE SEQUENCE [LARGE SCALE GENOMIC DNA]</scope>
</reference>
<dbReference type="AlphaFoldDB" id="A0A4Y2ESD0"/>
<keyword evidence="2" id="KW-1185">Reference proteome</keyword>